<evidence type="ECO:0000313" key="1">
    <source>
        <dbReference type="EMBL" id="HJC46425.1"/>
    </source>
</evidence>
<protein>
    <recommendedName>
        <fullName evidence="3">Tetratricopeptide repeat protein</fullName>
    </recommendedName>
</protein>
<comment type="caution">
    <text evidence="1">The sequence shown here is derived from an EMBL/GenBank/DDBJ whole genome shotgun (WGS) entry which is preliminary data.</text>
</comment>
<evidence type="ECO:0008006" key="3">
    <source>
        <dbReference type="Google" id="ProtNLM"/>
    </source>
</evidence>
<dbReference type="Proteomes" id="UP000823883">
    <property type="component" value="Unassembled WGS sequence"/>
</dbReference>
<reference evidence="1" key="1">
    <citation type="journal article" date="2021" name="PeerJ">
        <title>Extensive microbial diversity within the chicken gut microbiome revealed by metagenomics and culture.</title>
        <authorList>
            <person name="Gilroy R."/>
            <person name="Ravi A."/>
            <person name="Getino M."/>
            <person name="Pursley I."/>
            <person name="Horton D.L."/>
            <person name="Alikhan N.F."/>
            <person name="Baker D."/>
            <person name="Gharbi K."/>
            <person name="Hall N."/>
            <person name="Watson M."/>
            <person name="Adriaenssens E.M."/>
            <person name="Foster-Nyarko E."/>
            <person name="Jarju S."/>
            <person name="Secka A."/>
            <person name="Antonio M."/>
            <person name="Oren A."/>
            <person name="Chaudhuri R.R."/>
            <person name="La Ragione R."/>
            <person name="Hildebrand F."/>
            <person name="Pallen M.J."/>
        </authorList>
    </citation>
    <scope>NUCLEOTIDE SEQUENCE</scope>
    <source>
        <strain evidence="1">CHK183-5548</strain>
    </source>
</reference>
<dbReference type="AlphaFoldDB" id="A0A9D2T642"/>
<reference evidence="1" key="2">
    <citation type="submission" date="2021-04" db="EMBL/GenBank/DDBJ databases">
        <authorList>
            <person name="Gilroy R."/>
        </authorList>
    </citation>
    <scope>NUCLEOTIDE SEQUENCE</scope>
    <source>
        <strain evidence="1">CHK183-5548</strain>
    </source>
</reference>
<dbReference type="SUPFAM" id="SSF48452">
    <property type="entry name" value="TPR-like"/>
    <property type="match status" value="1"/>
</dbReference>
<name>A0A9D2T642_9FIRM</name>
<dbReference type="Gene3D" id="1.25.40.10">
    <property type="entry name" value="Tetratricopeptide repeat domain"/>
    <property type="match status" value="1"/>
</dbReference>
<organism evidence="1 2">
    <name type="scientific">Candidatus Lachnoclostridium pullistercoris</name>
    <dbReference type="NCBI Taxonomy" id="2838632"/>
    <lineage>
        <taxon>Bacteria</taxon>
        <taxon>Bacillati</taxon>
        <taxon>Bacillota</taxon>
        <taxon>Clostridia</taxon>
        <taxon>Lachnospirales</taxon>
        <taxon>Lachnospiraceae</taxon>
    </lineage>
</organism>
<dbReference type="EMBL" id="DWWL01000001">
    <property type="protein sequence ID" value="HJC46425.1"/>
    <property type="molecule type" value="Genomic_DNA"/>
</dbReference>
<evidence type="ECO:0000313" key="2">
    <source>
        <dbReference type="Proteomes" id="UP000823883"/>
    </source>
</evidence>
<proteinExistence type="predicted"/>
<gene>
    <name evidence="1" type="ORF">IAA04_00025</name>
</gene>
<accession>A0A9D2T642</accession>
<sequence length="431" mass="47411">MGILGNEEREVLERIGFRDGKQGSGIIRFLSRLLREENGAGKDPELALWMARGCCALGDYEHYHMAVRWLERGGSAARRDGEAEGMLALGHLYCGRPERALAHIENSVKLDWARPENWYTAAELRSFAGEKDRALEAVRRGRALGSGTEDWDILETQIREGADIREMEQARVRRRCLENGEQGSLLEKCRLEAADGLVCDRAGLEAVKAVLKPEIWDADAPYCAFCCWPGGRELTGAFYMNQAAVSRMDPEKIRRTLEDLPRLEREGKQALAENGAGDGELCLLEFYPDGTLGLVYETEEGEKKVPVSADGRTASEPESTASAGAVLWLESPAWDFEQMRKDLEKNWGMSCEGTAGDGVFSFQDGDLRVTASLSAATEKSFGASLRPQAALVLMVLAGDGEQLEAELELERIIASCSGLKGVLGVRRGVEF</sequence>
<dbReference type="InterPro" id="IPR011990">
    <property type="entry name" value="TPR-like_helical_dom_sf"/>
</dbReference>